<dbReference type="eggNOG" id="COG1595">
    <property type="taxonomic scope" value="Bacteria"/>
</dbReference>
<dbReference type="SUPFAM" id="SSF88659">
    <property type="entry name" value="Sigma3 and sigma4 domains of RNA polymerase sigma factors"/>
    <property type="match status" value="1"/>
</dbReference>
<dbReference type="InterPro" id="IPR013324">
    <property type="entry name" value="RNA_pol_sigma_r3/r4-like"/>
</dbReference>
<feature type="domain" description="RNA polymerase sigma-70 region 2" evidence="5">
    <location>
        <begin position="28"/>
        <end position="95"/>
    </location>
</feature>
<dbReference type="InterPro" id="IPR013249">
    <property type="entry name" value="RNA_pol_sigma70_r4_t2"/>
</dbReference>
<dbReference type="SUPFAM" id="SSF88946">
    <property type="entry name" value="Sigma2 domain of RNA polymerase sigma factors"/>
    <property type="match status" value="1"/>
</dbReference>
<dbReference type="InterPro" id="IPR014284">
    <property type="entry name" value="RNA_pol_sigma-70_dom"/>
</dbReference>
<organism evidence="7 8">
    <name type="scientific">Psychroflexus torquis (strain ATCC 700755 / CIP 106069 / ACAM 623)</name>
    <dbReference type="NCBI Taxonomy" id="313595"/>
    <lineage>
        <taxon>Bacteria</taxon>
        <taxon>Pseudomonadati</taxon>
        <taxon>Bacteroidota</taxon>
        <taxon>Flavobacteriia</taxon>
        <taxon>Flavobacteriales</taxon>
        <taxon>Flavobacteriaceae</taxon>
        <taxon>Psychroflexus</taxon>
    </lineage>
</organism>
<evidence type="ECO:0000256" key="2">
    <source>
        <dbReference type="ARBA" id="ARBA00023015"/>
    </source>
</evidence>
<evidence type="ECO:0000259" key="6">
    <source>
        <dbReference type="Pfam" id="PF08281"/>
    </source>
</evidence>
<dbReference type="InterPro" id="IPR039425">
    <property type="entry name" value="RNA_pol_sigma-70-like"/>
</dbReference>
<name>K4IBL7_PSYTT</name>
<dbReference type="PANTHER" id="PTHR43133:SF46">
    <property type="entry name" value="RNA POLYMERASE SIGMA-70 FACTOR ECF SUBFAMILY"/>
    <property type="match status" value="1"/>
</dbReference>
<dbReference type="GO" id="GO:0006352">
    <property type="term" value="P:DNA-templated transcription initiation"/>
    <property type="evidence" value="ECO:0007669"/>
    <property type="project" value="InterPro"/>
</dbReference>
<dbReference type="Gene3D" id="1.10.10.10">
    <property type="entry name" value="Winged helix-like DNA-binding domain superfamily/Winged helix DNA-binding domain"/>
    <property type="match status" value="1"/>
</dbReference>
<keyword evidence="3" id="KW-0731">Sigma factor</keyword>
<evidence type="ECO:0000313" key="8">
    <source>
        <dbReference type="Proteomes" id="UP000008514"/>
    </source>
</evidence>
<evidence type="ECO:0000313" key="7">
    <source>
        <dbReference type="EMBL" id="AFU67313.1"/>
    </source>
</evidence>
<dbReference type="RefSeq" id="WP_015022932.1">
    <property type="nucleotide sequence ID" value="NC_018721.1"/>
</dbReference>
<keyword evidence="2" id="KW-0805">Transcription regulation</keyword>
<evidence type="ECO:0000256" key="1">
    <source>
        <dbReference type="ARBA" id="ARBA00010641"/>
    </source>
</evidence>
<evidence type="ECO:0000256" key="3">
    <source>
        <dbReference type="ARBA" id="ARBA00023082"/>
    </source>
</evidence>
<dbReference type="KEGG" id="ptq:P700755_000270"/>
<evidence type="ECO:0000256" key="4">
    <source>
        <dbReference type="ARBA" id="ARBA00023163"/>
    </source>
</evidence>
<dbReference type="Pfam" id="PF04542">
    <property type="entry name" value="Sigma70_r2"/>
    <property type="match status" value="1"/>
</dbReference>
<dbReference type="HOGENOM" id="CLU_047691_3_2_10"/>
<dbReference type="Pfam" id="PF08281">
    <property type="entry name" value="Sigma70_r4_2"/>
    <property type="match status" value="1"/>
</dbReference>
<keyword evidence="4" id="KW-0804">Transcription</keyword>
<dbReference type="NCBIfam" id="TIGR02937">
    <property type="entry name" value="sigma70-ECF"/>
    <property type="match status" value="1"/>
</dbReference>
<reference evidence="7" key="2">
    <citation type="submission" date="2012-09" db="EMBL/GenBank/DDBJ databases">
        <title>The complete sequence of Psychroflexus torquis an extreme psychrophile from sea-ice that is stimulated by light.</title>
        <authorList>
            <person name="Feng S."/>
            <person name="Powell S.M."/>
            <person name="Bowman J.P."/>
        </authorList>
    </citation>
    <scope>NUCLEOTIDE SEQUENCE [LARGE SCALE GENOMIC DNA]</scope>
    <source>
        <strain evidence="7">ATCC 700755</strain>
    </source>
</reference>
<dbReference type="EMBL" id="CP003879">
    <property type="protein sequence ID" value="AFU67313.1"/>
    <property type="molecule type" value="Genomic_DNA"/>
</dbReference>
<evidence type="ECO:0000259" key="5">
    <source>
        <dbReference type="Pfam" id="PF04542"/>
    </source>
</evidence>
<reference evidence="7" key="1">
    <citation type="submission" date="2006-03" db="EMBL/GenBank/DDBJ databases">
        <authorList>
            <person name="Bowman J."/>
            <person name="Ferriera S."/>
            <person name="Johnson J."/>
            <person name="Kravitz S."/>
            <person name="Halpern A."/>
            <person name="Remington K."/>
            <person name="Beeson K."/>
            <person name="Tran B."/>
            <person name="Rogers Y.-H."/>
            <person name="Friedman R."/>
            <person name="Venter J.C."/>
        </authorList>
    </citation>
    <scope>NUCLEOTIDE SEQUENCE [LARGE SCALE GENOMIC DNA]</scope>
    <source>
        <strain evidence="7">ATCC 700755</strain>
    </source>
</reference>
<dbReference type="STRING" id="313595.P700755_000270"/>
<sequence>MKLINLHRDLERDIQDAQQHSQKAQYRLYKRFAPKMLSVCRIYISDFHHAEDVMSTAFVKVFKNLKQYENKGSFEGWVRRIMVTTAIDFLRQKKRIEFSTDVVEQFETVEMPSINEWSVEELQGLIDELPEGYKVVFTMHVIDDYTHKAIAKTLRISEATSRSQLFKAKRLLKTKLETLRSSSHGQV</sequence>
<feature type="domain" description="RNA polymerase sigma factor 70 region 4 type 2" evidence="6">
    <location>
        <begin position="120"/>
        <end position="172"/>
    </location>
</feature>
<dbReference type="PANTHER" id="PTHR43133">
    <property type="entry name" value="RNA POLYMERASE ECF-TYPE SIGMA FACTO"/>
    <property type="match status" value="1"/>
</dbReference>
<comment type="similarity">
    <text evidence="1">Belongs to the sigma-70 factor family. ECF subfamily.</text>
</comment>
<accession>K4IBL7</accession>
<dbReference type="AlphaFoldDB" id="K4IBL7"/>
<dbReference type="Proteomes" id="UP000008514">
    <property type="component" value="Chromosome"/>
</dbReference>
<protein>
    <submittedName>
        <fullName evidence="7">RNA polymerase sigma-70 factor</fullName>
    </submittedName>
</protein>
<dbReference type="InterPro" id="IPR036388">
    <property type="entry name" value="WH-like_DNA-bd_sf"/>
</dbReference>
<proteinExistence type="inferred from homology"/>
<dbReference type="GO" id="GO:0003677">
    <property type="term" value="F:DNA binding"/>
    <property type="evidence" value="ECO:0007669"/>
    <property type="project" value="InterPro"/>
</dbReference>
<gene>
    <name evidence="7" type="ordered locus">P700755_000270</name>
</gene>
<keyword evidence="8" id="KW-1185">Reference proteome</keyword>
<dbReference type="GO" id="GO:0016987">
    <property type="term" value="F:sigma factor activity"/>
    <property type="evidence" value="ECO:0007669"/>
    <property type="project" value="UniProtKB-KW"/>
</dbReference>
<dbReference type="InterPro" id="IPR007627">
    <property type="entry name" value="RNA_pol_sigma70_r2"/>
</dbReference>
<dbReference type="Gene3D" id="1.10.1740.10">
    <property type="match status" value="1"/>
</dbReference>
<dbReference type="InterPro" id="IPR013325">
    <property type="entry name" value="RNA_pol_sigma_r2"/>
</dbReference>